<dbReference type="EMBL" id="CWGJ01000018">
    <property type="protein sequence ID" value="CRX38698.1"/>
    <property type="molecule type" value="Genomic_DNA"/>
</dbReference>
<reference evidence="3" key="1">
    <citation type="submission" date="2015-06" db="EMBL/GenBank/DDBJ databases">
        <authorList>
            <person name="Bertelli C."/>
        </authorList>
    </citation>
    <scope>NUCLEOTIDE SEQUENCE [LARGE SCALE GENOMIC DNA]</scope>
    <source>
        <strain evidence="3">CRIB-30</strain>
    </source>
</reference>
<proteinExistence type="predicted"/>
<dbReference type="GO" id="GO:0006357">
    <property type="term" value="P:regulation of transcription by RNA polymerase II"/>
    <property type="evidence" value="ECO:0007669"/>
    <property type="project" value="TreeGrafter"/>
</dbReference>
<dbReference type="Proteomes" id="UP000220251">
    <property type="component" value="Unassembled WGS sequence"/>
</dbReference>
<dbReference type="Gene3D" id="3.30.420.40">
    <property type="match status" value="1"/>
</dbReference>
<accession>A0A0H5DR97</accession>
<dbReference type="Gene3D" id="3.30.420.150">
    <property type="entry name" value="Exopolyphosphatase. Domain 2"/>
    <property type="match status" value="1"/>
</dbReference>
<feature type="domain" description="Ppx/GppA phosphatase N-terminal" evidence="1">
    <location>
        <begin position="71"/>
        <end position="323"/>
    </location>
</feature>
<protein>
    <submittedName>
        <fullName evidence="2">Putative exopolyphosphatase</fullName>
    </submittedName>
</protein>
<gene>
    <name evidence="2" type="primary">ppx</name>
    <name evidence="2" type="ORF">ELAC_1360</name>
</gene>
<keyword evidence="3" id="KW-1185">Reference proteome</keyword>
<dbReference type="Pfam" id="PF02541">
    <property type="entry name" value="Ppx-GppA"/>
    <property type="match status" value="1"/>
</dbReference>
<dbReference type="SUPFAM" id="SSF53067">
    <property type="entry name" value="Actin-like ATPase domain"/>
    <property type="match status" value="1"/>
</dbReference>
<dbReference type="RefSeq" id="WP_098038564.1">
    <property type="nucleotide sequence ID" value="NZ_CWGJ01000018.1"/>
</dbReference>
<evidence type="ECO:0000259" key="1">
    <source>
        <dbReference type="Pfam" id="PF02541"/>
    </source>
</evidence>
<dbReference type="InterPro" id="IPR050273">
    <property type="entry name" value="GppA/Ppx_hydrolase"/>
</dbReference>
<dbReference type="InterPro" id="IPR003695">
    <property type="entry name" value="Ppx_GppA_N"/>
</dbReference>
<dbReference type="PANTHER" id="PTHR30005:SF0">
    <property type="entry name" value="RETROGRADE REGULATION PROTEIN 2"/>
    <property type="match status" value="1"/>
</dbReference>
<dbReference type="PANTHER" id="PTHR30005">
    <property type="entry name" value="EXOPOLYPHOSPHATASE"/>
    <property type="match status" value="1"/>
</dbReference>
<sequence>MHLIYLFIFSMFLATGIEAEIVRRAAIDIGSGSTKVAIAEVDTETNQITEVLLDASYPVPYQAALDHSADSTFDEETKFEGLRVFKEIKTIADQFEVRQVVAVATSAFRKANNVRPFLSQIKNETGIEVLIIPQREEGEIAFFSALASGDLNSQEVLVWDIGTGSQQMTVMNEKGELVVYMGENMGSVEFKHYIMDVIQSDETDISPNPISDEEYKIADSYGRAFGRRATPLIKQKIQENISVVGIGRLFYNSIRPIAAKDGVINRKGLRTFIAASLNKTDQELNNPFAHVDVSNAILVLAIMKALHIQTIRPLETTSTRGLLINPACWESSARLESSAPAA</sequence>
<name>A0A0H5DR97_9BACT</name>
<organism evidence="2 3">
    <name type="scientific">Estrella lausannensis</name>
    <dbReference type="NCBI Taxonomy" id="483423"/>
    <lineage>
        <taxon>Bacteria</taxon>
        <taxon>Pseudomonadati</taxon>
        <taxon>Chlamydiota</taxon>
        <taxon>Chlamydiia</taxon>
        <taxon>Parachlamydiales</taxon>
        <taxon>Candidatus Criblamydiaceae</taxon>
        <taxon>Estrella</taxon>
    </lineage>
</organism>
<dbReference type="OrthoDB" id="20072at2"/>
<dbReference type="InterPro" id="IPR043129">
    <property type="entry name" value="ATPase_NBD"/>
</dbReference>
<dbReference type="AlphaFoldDB" id="A0A0H5DR97"/>
<evidence type="ECO:0000313" key="2">
    <source>
        <dbReference type="EMBL" id="CRX38698.1"/>
    </source>
</evidence>
<evidence type="ECO:0000313" key="3">
    <source>
        <dbReference type="Proteomes" id="UP000220251"/>
    </source>
</evidence>